<keyword evidence="1 2" id="KW-0732">Signal</keyword>
<protein>
    <submittedName>
        <fullName evidence="4">Protein ydgH</fullName>
    </submittedName>
</protein>
<evidence type="ECO:0000313" key="4">
    <source>
        <dbReference type="EMBL" id="EKT57539.1"/>
    </source>
</evidence>
<dbReference type="InterPro" id="IPR010854">
    <property type="entry name" value="YdgH/BhsA/McbA-like_dom"/>
</dbReference>
<proteinExistence type="predicted"/>
<feature type="domain" description="YdgH/BhsA/McbA-like" evidence="3">
    <location>
        <begin position="261"/>
        <end position="316"/>
    </location>
</feature>
<evidence type="ECO:0000259" key="3">
    <source>
        <dbReference type="Pfam" id="PF07338"/>
    </source>
</evidence>
<dbReference type="OrthoDB" id="7058817at2"/>
<feature type="signal peptide" evidence="2">
    <location>
        <begin position="1"/>
        <end position="23"/>
    </location>
</feature>
<dbReference type="PANTHER" id="PTHR34156:SF2">
    <property type="entry name" value="PROTEIN YDGH"/>
    <property type="match status" value="1"/>
</dbReference>
<dbReference type="RefSeq" id="WP_008915648.1">
    <property type="nucleotide sequence ID" value="NZ_CM001773.1"/>
</dbReference>
<dbReference type="PATRIC" id="fig|1141660.3.peg.1827"/>
<comment type="caution">
    <text evidence="4">The sequence shown here is derived from an EMBL/GenBank/DDBJ whole genome shotgun (WGS) entry which is preliminary data.</text>
</comment>
<dbReference type="SUPFAM" id="SSF159871">
    <property type="entry name" value="YdgH-like"/>
    <property type="match status" value="3"/>
</dbReference>
<dbReference type="Gene3D" id="3.30.1660.10">
    <property type="entry name" value="Flavin-binding protein dodecin"/>
    <property type="match status" value="3"/>
</dbReference>
<name>K8WAG2_9GAMM</name>
<dbReference type="AlphaFoldDB" id="K8WAG2"/>
<reference evidence="4 5" key="1">
    <citation type="journal article" date="2012" name="BMC Genomics">
        <title>Comparative genomics of bacteria in the genus Providencia isolated from wild Drosophila melanogaster.</title>
        <authorList>
            <person name="Galac M.R."/>
            <person name="Lazzaro B.P."/>
        </authorList>
    </citation>
    <scope>NUCLEOTIDE SEQUENCE [LARGE SCALE GENOMIC DNA]</scope>
    <source>
        <strain evidence="4 5">DSM 19967</strain>
    </source>
</reference>
<accession>K8WAG2</accession>
<dbReference type="PANTHER" id="PTHR34156">
    <property type="entry name" value="OUTER MEMBRANE PROTEIN-RELATED-RELATED"/>
    <property type="match status" value="1"/>
</dbReference>
<dbReference type="EMBL" id="AKKN01000008">
    <property type="protein sequence ID" value="EKT57539.1"/>
    <property type="molecule type" value="Genomic_DNA"/>
</dbReference>
<dbReference type="InterPro" id="IPR051096">
    <property type="entry name" value="BhsA/McbA_stress_biofilm_assoc"/>
</dbReference>
<dbReference type="NCBIfam" id="NF040471">
    <property type="entry name" value="ydgH_STM1478"/>
    <property type="match status" value="1"/>
</dbReference>
<evidence type="ECO:0000256" key="2">
    <source>
        <dbReference type="SAM" id="SignalP"/>
    </source>
</evidence>
<dbReference type="InterPro" id="IPR036275">
    <property type="entry name" value="YdgH-like_sf"/>
</dbReference>
<feature type="domain" description="YdgH/BhsA/McbA-like" evidence="3">
    <location>
        <begin position="35"/>
        <end position="91"/>
    </location>
</feature>
<dbReference type="Pfam" id="PF07338">
    <property type="entry name" value="YdgH_BhsA-like"/>
    <property type="match status" value="3"/>
</dbReference>
<dbReference type="InterPro" id="IPR025543">
    <property type="entry name" value="Dodecin-like"/>
</dbReference>
<gene>
    <name evidence="4" type="ORF">OO7_09150</name>
</gene>
<organism evidence="4 5">
    <name type="scientific">Providencia sneebia DSM 19967</name>
    <dbReference type="NCBI Taxonomy" id="1141660"/>
    <lineage>
        <taxon>Bacteria</taxon>
        <taxon>Pseudomonadati</taxon>
        <taxon>Pseudomonadota</taxon>
        <taxon>Gammaproteobacteria</taxon>
        <taxon>Enterobacterales</taxon>
        <taxon>Morganellaceae</taxon>
        <taxon>Providencia</taxon>
    </lineage>
</organism>
<dbReference type="HOGENOM" id="CLU_876761_0_0_6"/>
<dbReference type="InterPro" id="IPR025539">
    <property type="entry name" value="YdgH"/>
</dbReference>
<sequence>MKLKTTAIAAAVLSLTSITATQAAVELTPKQAQELTPYERITVTGRFNAIYEASDAVSRRADKAGAYAFYMQSLDDVGDSGNMRVVADLYKKDAKPVDEPKRRVFNGVEEMTKTDAAQYEPFDTVTVSGFYPSQPDLYEAIAKQAKEKGGASFYVVRNIAVNDGGNTLATAYIYKKDAPKRQVQLEEAVIPADSEAGKALLAEGGEAAKKVRIPGVASSEEPTAAVGRFFETSSSESSKTNVTLPNGYVIEELNKVAAAQMVPFDSITFSGYYTNTPEVRYQIAKRAEAKGAKYFHITREWQSNGGSVTISADLFK</sequence>
<dbReference type="Proteomes" id="UP000010290">
    <property type="component" value="Chromosome"/>
</dbReference>
<evidence type="ECO:0000313" key="5">
    <source>
        <dbReference type="Proteomes" id="UP000010290"/>
    </source>
</evidence>
<evidence type="ECO:0000256" key="1">
    <source>
        <dbReference type="ARBA" id="ARBA00022729"/>
    </source>
</evidence>
<keyword evidence="5" id="KW-1185">Reference proteome</keyword>
<feature type="domain" description="YdgH/BhsA/McbA-like" evidence="3">
    <location>
        <begin position="119"/>
        <end position="175"/>
    </location>
</feature>
<feature type="chain" id="PRO_5003923475" evidence="2">
    <location>
        <begin position="24"/>
        <end position="316"/>
    </location>
</feature>